<reference evidence="1 2" key="1">
    <citation type="journal article" date="2018" name="PLoS Pathog.">
        <title>Evolution of structural diversity of trichothecenes, a family of toxins produced by plant pathogenic and entomopathogenic fungi.</title>
        <authorList>
            <person name="Proctor R.H."/>
            <person name="McCormick S.P."/>
            <person name="Kim H.S."/>
            <person name="Cardoza R.E."/>
            <person name="Stanley A.M."/>
            <person name="Lindo L."/>
            <person name="Kelly A."/>
            <person name="Brown D.W."/>
            <person name="Lee T."/>
            <person name="Vaughan M.M."/>
            <person name="Alexander N.J."/>
            <person name="Busman M."/>
            <person name="Gutierrez S."/>
        </authorList>
    </citation>
    <scope>NUCLEOTIDE SEQUENCE [LARGE SCALE GENOMIC DNA]</scope>
    <source>
        <strain evidence="1 2">IBT 40837</strain>
    </source>
</reference>
<dbReference type="AlphaFoldDB" id="A0A395NFN4"/>
<evidence type="ECO:0000313" key="2">
    <source>
        <dbReference type="Proteomes" id="UP000266272"/>
    </source>
</evidence>
<name>A0A395NFN4_TRIAR</name>
<protein>
    <submittedName>
        <fullName evidence="1">Uncharacterized protein</fullName>
    </submittedName>
</protein>
<comment type="caution">
    <text evidence="1">The sequence shown here is derived from an EMBL/GenBank/DDBJ whole genome shotgun (WGS) entry which is preliminary data.</text>
</comment>
<sequence>MALPIKFKVCFAIDHPRGCEPEYSYVRYRLVPTTYEYFTNLDLRCIVAKLPSSGLVDDEYCEQAAARVPLEQLQNLLDSQEALPSKSFHALWPCLDPVRLMTSPTDTSGLGTPSYVLPPIHHYTATTVVANCLRKDAIAGNVEIQKAFLRNALSGGISLDDPIYLDAK</sequence>
<gene>
    <name evidence="1" type="ORF">TARUN_7569</name>
</gene>
<organism evidence="1 2">
    <name type="scientific">Trichoderma arundinaceum</name>
    <dbReference type="NCBI Taxonomy" id="490622"/>
    <lineage>
        <taxon>Eukaryota</taxon>
        <taxon>Fungi</taxon>
        <taxon>Dikarya</taxon>
        <taxon>Ascomycota</taxon>
        <taxon>Pezizomycotina</taxon>
        <taxon>Sordariomycetes</taxon>
        <taxon>Hypocreomycetidae</taxon>
        <taxon>Hypocreales</taxon>
        <taxon>Hypocreaceae</taxon>
        <taxon>Trichoderma</taxon>
    </lineage>
</organism>
<dbReference type="EMBL" id="PXOA01000512">
    <property type="protein sequence ID" value="RFU74657.1"/>
    <property type="molecule type" value="Genomic_DNA"/>
</dbReference>
<keyword evidence="2" id="KW-1185">Reference proteome</keyword>
<accession>A0A395NFN4</accession>
<proteinExistence type="predicted"/>
<dbReference type="OrthoDB" id="10625979at2759"/>
<evidence type="ECO:0000313" key="1">
    <source>
        <dbReference type="EMBL" id="RFU74657.1"/>
    </source>
</evidence>
<dbReference type="Proteomes" id="UP000266272">
    <property type="component" value="Unassembled WGS sequence"/>
</dbReference>